<proteinExistence type="predicted"/>
<name>A0A0F9TBZ6_9ZZZZ</name>
<protein>
    <submittedName>
        <fullName evidence="1">Uncharacterized protein</fullName>
    </submittedName>
</protein>
<reference evidence="1" key="1">
    <citation type="journal article" date="2015" name="Nature">
        <title>Complex archaea that bridge the gap between prokaryotes and eukaryotes.</title>
        <authorList>
            <person name="Spang A."/>
            <person name="Saw J.H."/>
            <person name="Jorgensen S.L."/>
            <person name="Zaremba-Niedzwiedzka K."/>
            <person name="Martijn J."/>
            <person name="Lind A.E."/>
            <person name="van Eijk R."/>
            <person name="Schleper C."/>
            <person name="Guy L."/>
            <person name="Ettema T.J."/>
        </authorList>
    </citation>
    <scope>NUCLEOTIDE SEQUENCE</scope>
</reference>
<gene>
    <name evidence="1" type="ORF">LCGC14_0672510</name>
</gene>
<dbReference type="EMBL" id="LAZR01001328">
    <property type="protein sequence ID" value="KKN46481.1"/>
    <property type="molecule type" value="Genomic_DNA"/>
</dbReference>
<organism evidence="1">
    <name type="scientific">marine sediment metagenome</name>
    <dbReference type="NCBI Taxonomy" id="412755"/>
    <lineage>
        <taxon>unclassified sequences</taxon>
        <taxon>metagenomes</taxon>
        <taxon>ecological metagenomes</taxon>
    </lineage>
</organism>
<dbReference type="AlphaFoldDB" id="A0A0F9TBZ6"/>
<comment type="caution">
    <text evidence="1">The sequence shown here is derived from an EMBL/GenBank/DDBJ whole genome shotgun (WGS) entry which is preliminary data.</text>
</comment>
<sequence>MSAGTITLTSGAASEEIIAADANRDYYVLQMQTEATTYLAFGEAAVNVTGILLNKIGDWVEVRGAKARLAVNGYTTDTPVFGWETFEGIKIGTSPTLMPTS</sequence>
<evidence type="ECO:0000313" key="1">
    <source>
        <dbReference type="EMBL" id="KKN46481.1"/>
    </source>
</evidence>
<accession>A0A0F9TBZ6</accession>